<protein>
    <submittedName>
        <fullName evidence="2">Uncharacterized protein</fullName>
    </submittedName>
</protein>
<sequence length="69" mass="7718">MIFHGVLYLASFSYSEKNHYFAQPRPLFYLPAGGYLCHLFILIIFICSSIAAAFFLTTLIGITTIIGLP</sequence>
<evidence type="ECO:0000313" key="2">
    <source>
        <dbReference type="EMBL" id="EAR30172.1"/>
    </source>
</evidence>
<dbReference type="STRING" id="87626.PTD2_01346"/>
<dbReference type="HOGENOM" id="CLU_2772852_0_0_6"/>
<proteinExistence type="predicted"/>
<dbReference type="AlphaFoldDB" id="A4C3P0"/>
<reference evidence="2 3" key="1">
    <citation type="submission" date="2006-02" db="EMBL/GenBank/DDBJ databases">
        <authorList>
            <person name="Moran M.A."/>
            <person name="Kjelleberg S."/>
            <person name="Egan S."/>
            <person name="Saunders N."/>
            <person name="Thomas T."/>
            <person name="Ferriera S."/>
            <person name="Johnson J."/>
            <person name="Kravitz S."/>
            <person name="Halpern A."/>
            <person name="Remington K."/>
            <person name="Beeson K."/>
            <person name="Tran B."/>
            <person name="Rogers Y.-H."/>
            <person name="Friedman R."/>
            <person name="Venter J.C."/>
        </authorList>
    </citation>
    <scope>NUCLEOTIDE SEQUENCE [LARGE SCALE GENOMIC DNA]</scope>
    <source>
        <strain evidence="2 3">D2</strain>
    </source>
</reference>
<accession>A4C3P0</accession>
<feature type="transmembrane region" description="Helical" evidence="1">
    <location>
        <begin position="39"/>
        <end position="68"/>
    </location>
</feature>
<evidence type="ECO:0000256" key="1">
    <source>
        <dbReference type="SAM" id="Phobius"/>
    </source>
</evidence>
<keyword evidence="1" id="KW-1133">Transmembrane helix</keyword>
<name>A4C3P0_9GAMM</name>
<dbReference type="Proteomes" id="UP000006201">
    <property type="component" value="Unassembled WGS sequence"/>
</dbReference>
<keyword evidence="1" id="KW-0812">Transmembrane</keyword>
<gene>
    <name evidence="2" type="ORF">PTD2_01346</name>
</gene>
<comment type="caution">
    <text evidence="2">The sequence shown here is derived from an EMBL/GenBank/DDBJ whole genome shotgun (WGS) entry which is preliminary data.</text>
</comment>
<dbReference type="EMBL" id="AAOH01000001">
    <property type="protein sequence ID" value="EAR30172.1"/>
    <property type="molecule type" value="Genomic_DNA"/>
</dbReference>
<evidence type="ECO:0000313" key="3">
    <source>
        <dbReference type="Proteomes" id="UP000006201"/>
    </source>
</evidence>
<keyword evidence="3" id="KW-1185">Reference proteome</keyword>
<keyword evidence="1" id="KW-0472">Membrane</keyword>
<organism evidence="2 3">
    <name type="scientific">Pseudoalteromonas tunicata D2</name>
    <dbReference type="NCBI Taxonomy" id="87626"/>
    <lineage>
        <taxon>Bacteria</taxon>
        <taxon>Pseudomonadati</taxon>
        <taxon>Pseudomonadota</taxon>
        <taxon>Gammaproteobacteria</taxon>
        <taxon>Alteromonadales</taxon>
        <taxon>Pseudoalteromonadaceae</taxon>
        <taxon>Pseudoalteromonas</taxon>
    </lineage>
</organism>